<protein>
    <recommendedName>
        <fullName evidence="4">IPT/TIG domain-containing protein</fullName>
    </recommendedName>
</protein>
<comment type="caution">
    <text evidence="2">The sequence shown here is derived from an EMBL/GenBank/DDBJ whole genome shotgun (WGS) entry which is preliminary data.</text>
</comment>
<evidence type="ECO:0000313" key="3">
    <source>
        <dbReference type="Proteomes" id="UP000282926"/>
    </source>
</evidence>
<feature type="region of interest" description="Disordered" evidence="1">
    <location>
        <begin position="34"/>
        <end position="93"/>
    </location>
</feature>
<sequence length="440" mass="47471">MDDVATAGLHMRYACALSALRVASAVLLLSSCDEPSNPTQEPFDAGASSDADAVDASFTDTDLPAPDAEERSEADVSDAADSTPDPLEDDCPAAESEGISALIGGSEEGQTLVICGRGFGAQGPTTFFLDDFEAGQAGAPLQTDATRGQWLDPKGTYVDDDALSGMNALLVADHIETQGRGVSAVLGFPDDQGDFGLKHFNEFFVHWSMRDLGDFPGHDSSPTSFSSDSSAKDIWVMYGDRGDNYDYSCSQGSCNGNDIILATHTGQGSFKHDGNNTTSNWWIGGYWAFQQWNTLSTYLKINPEDPYGATTGVFEHLSAGQGVYRSTYNEGVLREDLTELPPVWDRLKFGAWYRTAGDVRRLMDDVYVAVGPGAAARVEVANAPNFDEATRVIISPVYTWTDTRIEVDLRLADLVTSDDDLYLFVVDASHRRCAGVALLH</sequence>
<evidence type="ECO:0008006" key="4">
    <source>
        <dbReference type="Google" id="ProtNLM"/>
    </source>
</evidence>
<evidence type="ECO:0000256" key="1">
    <source>
        <dbReference type="SAM" id="MobiDB-lite"/>
    </source>
</evidence>
<feature type="compositionally biased region" description="Low complexity" evidence="1">
    <location>
        <begin position="43"/>
        <end position="62"/>
    </location>
</feature>
<organism evidence="2 3">
    <name type="scientific">Lujinxingia sediminis</name>
    <dbReference type="NCBI Taxonomy" id="2480984"/>
    <lineage>
        <taxon>Bacteria</taxon>
        <taxon>Deltaproteobacteria</taxon>
        <taxon>Bradymonadales</taxon>
        <taxon>Lujinxingiaceae</taxon>
        <taxon>Lujinxingia</taxon>
    </lineage>
</organism>
<dbReference type="EMBL" id="SADD01000001">
    <property type="protein sequence ID" value="RVU48132.1"/>
    <property type="molecule type" value="Genomic_DNA"/>
</dbReference>
<name>A0ABY0CW67_9DELT</name>
<keyword evidence="3" id="KW-1185">Reference proteome</keyword>
<dbReference type="RefSeq" id="WP_127778936.1">
    <property type="nucleotide sequence ID" value="NZ_SADD01000001.1"/>
</dbReference>
<accession>A0ABY0CW67</accession>
<dbReference type="Proteomes" id="UP000282926">
    <property type="component" value="Unassembled WGS sequence"/>
</dbReference>
<gene>
    <name evidence="2" type="ORF">EA187_01460</name>
</gene>
<reference evidence="2 3" key="1">
    <citation type="submission" date="2019-01" db="EMBL/GenBank/DDBJ databases">
        <title>Lujinxingia litoralis gen. nov., sp. nov. and Lujinxingia sediminis gen. nov., sp. nov., new members in the order Bradymonadales, isolated from coastal sediment.</title>
        <authorList>
            <person name="Li C.-M."/>
        </authorList>
    </citation>
    <scope>NUCLEOTIDE SEQUENCE [LARGE SCALE GENOMIC DNA]</scope>
    <source>
        <strain evidence="2 3">SEH01</strain>
    </source>
</reference>
<evidence type="ECO:0000313" key="2">
    <source>
        <dbReference type="EMBL" id="RVU48132.1"/>
    </source>
</evidence>
<proteinExistence type="predicted"/>